<dbReference type="RefSeq" id="WP_013830632.1">
    <property type="nucleotide sequence ID" value="NZ_AP022562.1"/>
</dbReference>
<accession>A0A7I7JN40</accession>
<reference evidence="4 5" key="1">
    <citation type="journal article" date="2019" name="Emerg. Microbes Infect.">
        <title>Comprehensive subspecies identification of 175 nontuberculous mycobacteria species based on 7547 genomic profiles.</title>
        <authorList>
            <person name="Matsumoto Y."/>
            <person name="Kinjo T."/>
            <person name="Motooka D."/>
            <person name="Nabeya D."/>
            <person name="Jung N."/>
            <person name="Uechi K."/>
            <person name="Horii T."/>
            <person name="Iida T."/>
            <person name="Fujita J."/>
            <person name="Nakamura S."/>
        </authorList>
    </citation>
    <scope>NUCLEOTIDE SEQUENCE [LARGE SCALE GENOMIC DNA]</scope>
    <source>
        <strain evidence="4 5">JCM 6391</strain>
    </source>
</reference>
<keyword evidence="5" id="KW-1185">Reference proteome</keyword>
<dbReference type="EMBL" id="AP022562">
    <property type="protein sequence ID" value="BBX13285.1"/>
    <property type="molecule type" value="Genomic_DNA"/>
</dbReference>
<evidence type="ECO:0000313" key="4">
    <source>
        <dbReference type="EMBL" id="BBX13285.1"/>
    </source>
</evidence>
<dbReference type="Proteomes" id="UP000466997">
    <property type="component" value="Chromosome"/>
</dbReference>
<dbReference type="PANTHER" id="PTHR32332">
    <property type="entry name" value="2-NITROPROPANE DIOXYGENASE"/>
    <property type="match status" value="1"/>
</dbReference>
<proteinExistence type="predicted"/>
<dbReference type="GO" id="GO:0018580">
    <property type="term" value="F:nitronate monooxygenase activity"/>
    <property type="evidence" value="ECO:0007669"/>
    <property type="project" value="InterPro"/>
</dbReference>
<protein>
    <submittedName>
        <fullName evidence="4">Oxidoreductase</fullName>
    </submittedName>
</protein>
<keyword evidence="3" id="KW-0560">Oxidoreductase</keyword>
<dbReference type="Pfam" id="PF03060">
    <property type="entry name" value="NMO"/>
    <property type="match status" value="1"/>
</dbReference>
<evidence type="ECO:0000256" key="3">
    <source>
        <dbReference type="ARBA" id="ARBA00023002"/>
    </source>
</evidence>
<dbReference type="InterPro" id="IPR004136">
    <property type="entry name" value="NMO"/>
</dbReference>
<keyword evidence="1" id="KW-0285">Flavoprotein</keyword>
<dbReference type="SUPFAM" id="SSF51412">
    <property type="entry name" value="Inosine monophosphate dehydrogenase (IMPDH)"/>
    <property type="match status" value="1"/>
</dbReference>
<gene>
    <name evidence="4" type="ORF">MNVM_23660</name>
</gene>
<evidence type="ECO:0000313" key="5">
    <source>
        <dbReference type="Proteomes" id="UP000466997"/>
    </source>
</evidence>
<dbReference type="KEGG" id="mnm:MNVM_23660"/>
<evidence type="ECO:0000256" key="2">
    <source>
        <dbReference type="ARBA" id="ARBA00022643"/>
    </source>
</evidence>
<evidence type="ECO:0000256" key="1">
    <source>
        <dbReference type="ARBA" id="ARBA00022630"/>
    </source>
</evidence>
<organism evidence="4 5">
    <name type="scientific">Mycobacterium novum</name>
    <dbReference type="NCBI Taxonomy" id="2492438"/>
    <lineage>
        <taxon>Bacteria</taxon>
        <taxon>Bacillati</taxon>
        <taxon>Actinomycetota</taxon>
        <taxon>Actinomycetes</taxon>
        <taxon>Mycobacteriales</taxon>
        <taxon>Mycobacteriaceae</taxon>
        <taxon>Mycobacterium</taxon>
    </lineage>
</organism>
<dbReference type="Gene3D" id="3.20.20.70">
    <property type="entry name" value="Aldolase class I"/>
    <property type="match status" value="1"/>
</dbReference>
<keyword evidence="2" id="KW-0288">FMN</keyword>
<sequence>MSRLKTPLTELVGIEHPVVQTGMGWVAGARLVSATANAGGLGILASATMTIDELAAAIAKVKSATDKPFGVNIRADGADAGDRVDLMIREGVKVASFALAPKQELIAKLKEAGSVVIPSVGAAKHAKKVASWGADAVIVQGGEGGGHTGPVATTLLLPSVLDAVAGTGLQVIAAGGFFDGRGLAAALSYGATGVAMGTRFLLTSDSTVPDAVKQRYLAADLGGTVVSTRVDGMPHRVLRTELVEKLESGSRARGFSAAIRNAAKFKKMSQMSWPTMIQDGLAMRHGKELTWSQVLMAANTPMLLKAGLVEGNTEAGVLASGQVAGILEDLPSCAELIEGIVADAVEHLRAANSFVV</sequence>
<dbReference type="AlphaFoldDB" id="A0A7I7JN40"/>
<dbReference type="PANTHER" id="PTHR32332:SF20">
    <property type="entry name" value="2-NITROPROPANE DIOXYGENASE-LIKE PROTEIN"/>
    <property type="match status" value="1"/>
</dbReference>
<name>A0A7I7JN40_9MYCO</name>
<dbReference type="InterPro" id="IPR013785">
    <property type="entry name" value="Aldolase_TIM"/>
</dbReference>
<dbReference type="CDD" id="cd04730">
    <property type="entry name" value="NPD_like"/>
    <property type="match status" value="1"/>
</dbReference>